<reference evidence="6" key="1">
    <citation type="journal article" date="2015" name="Proc. Natl. Acad. Sci. U.S.A.">
        <title>Networks of energetic and metabolic interactions define dynamics in microbial communities.</title>
        <authorList>
            <person name="Embree M."/>
            <person name="Liu J.K."/>
            <person name="Al-Bassam M.M."/>
            <person name="Zengler K."/>
        </authorList>
    </citation>
    <scope>NUCLEOTIDE SEQUENCE</scope>
</reference>
<evidence type="ECO:0000256" key="3">
    <source>
        <dbReference type="ARBA" id="ARBA00023163"/>
    </source>
</evidence>
<evidence type="ECO:0000313" key="6">
    <source>
        <dbReference type="EMBL" id="KUG28397.1"/>
    </source>
</evidence>
<gene>
    <name evidence="6" type="ORF">ASZ90_001737</name>
</gene>
<dbReference type="PROSITE" id="PS50987">
    <property type="entry name" value="HTH_ARSR_2"/>
    <property type="match status" value="1"/>
</dbReference>
<protein>
    <submittedName>
        <fullName evidence="6">Arsenical resistance operon repressor</fullName>
    </submittedName>
</protein>
<evidence type="ECO:0000256" key="4">
    <source>
        <dbReference type="SAM" id="MobiDB-lite"/>
    </source>
</evidence>
<keyword evidence="1" id="KW-0805">Transcription regulation</keyword>
<keyword evidence="3" id="KW-0804">Transcription</keyword>
<dbReference type="SMART" id="SM00418">
    <property type="entry name" value="HTH_ARSR"/>
    <property type="match status" value="1"/>
</dbReference>
<accession>A0A0W8G5K4</accession>
<evidence type="ECO:0000256" key="1">
    <source>
        <dbReference type="ARBA" id="ARBA00023015"/>
    </source>
</evidence>
<dbReference type="NCBIfam" id="NF033788">
    <property type="entry name" value="HTH_metalloreg"/>
    <property type="match status" value="1"/>
</dbReference>
<dbReference type="GO" id="GO:0003700">
    <property type="term" value="F:DNA-binding transcription factor activity"/>
    <property type="evidence" value="ECO:0007669"/>
    <property type="project" value="InterPro"/>
</dbReference>
<dbReference type="PANTHER" id="PTHR33154">
    <property type="entry name" value="TRANSCRIPTIONAL REGULATOR, ARSR FAMILY"/>
    <property type="match status" value="1"/>
</dbReference>
<dbReference type="PANTHER" id="PTHR33154:SF15">
    <property type="entry name" value="REGULATORY PROTEIN ARSR"/>
    <property type="match status" value="1"/>
</dbReference>
<feature type="domain" description="HTH arsR-type" evidence="5">
    <location>
        <begin position="3"/>
        <end position="98"/>
    </location>
</feature>
<dbReference type="Pfam" id="PF12840">
    <property type="entry name" value="HTH_20"/>
    <property type="match status" value="1"/>
</dbReference>
<dbReference type="CDD" id="cd00090">
    <property type="entry name" value="HTH_ARSR"/>
    <property type="match status" value="1"/>
</dbReference>
<dbReference type="Gene3D" id="1.10.10.10">
    <property type="entry name" value="Winged helix-like DNA-binding domain superfamily/Winged helix DNA-binding domain"/>
    <property type="match status" value="1"/>
</dbReference>
<dbReference type="InterPro" id="IPR051081">
    <property type="entry name" value="HTH_MetalResp_TranReg"/>
</dbReference>
<dbReference type="InterPro" id="IPR036390">
    <property type="entry name" value="WH_DNA-bd_sf"/>
</dbReference>
<comment type="caution">
    <text evidence="6">The sequence shown here is derived from an EMBL/GenBank/DDBJ whole genome shotgun (WGS) entry which is preliminary data.</text>
</comment>
<feature type="region of interest" description="Disordered" evidence="4">
    <location>
        <begin position="97"/>
        <end position="116"/>
    </location>
</feature>
<dbReference type="GO" id="GO:0003677">
    <property type="term" value="F:DNA binding"/>
    <property type="evidence" value="ECO:0007669"/>
    <property type="project" value="UniProtKB-KW"/>
</dbReference>
<dbReference type="InterPro" id="IPR036388">
    <property type="entry name" value="WH-like_DNA-bd_sf"/>
</dbReference>
<organism evidence="6">
    <name type="scientific">hydrocarbon metagenome</name>
    <dbReference type="NCBI Taxonomy" id="938273"/>
    <lineage>
        <taxon>unclassified sequences</taxon>
        <taxon>metagenomes</taxon>
        <taxon>ecological metagenomes</taxon>
    </lineage>
</organism>
<dbReference type="SUPFAM" id="SSF46785">
    <property type="entry name" value="Winged helix' DNA-binding domain"/>
    <property type="match status" value="1"/>
</dbReference>
<dbReference type="InterPro" id="IPR001845">
    <property type="entry name" value="HTH_ArsR_DNA-bd_dom"/>
</dbReference>
<keyword evidence="2" id="KW-0238">DNA-binding</keyword>
<dbReference type="InterPro" id="IPR011991">
    <property type="entry name" value="ArsR-like_HTH"/>
</dbReference>
<dbReference type="AlphaFoldDB" id="A0A0W8G5K4"/>
<name>A0A0W8G5K4_9ZZZZ</name>
<dbReference type="EMBL" id="LNQE01000223">
    <property type="protein sequence ID" value="KUG28397.1"/>
    <property type="molecule type" value="Genomic_DNA"/>
</dbReference>
<sequence>MIQTESGDERLAQMCKALGHPARVAILRHLQEIDGCVCGRIVEVLSLAQSTVSEHLRKLKLAGLVRGEVDGPSTCYCIDREGLALFRKMVSELCPPSDKAAGPACPGETKTRGDAP</sequence>
<proteinExistence type="predicted"/>
<evidence type="ECO:0000259" key="5">
    <source>
        <dbReference type="PROSITE" id="PS50987"/>
    </source>
</evidence>
<dbReference type="PRINTS" id="PR00778">
    <property type="entry name" value="HTHARSR"/>
</dbReference>
<evidence type="ECO:0000256" key="2">
    <source>
        <dbReference type="ARBA" id="ARBA00023125"/>
    </source>
</evidence>